<dbReference type="Pfam" id="PF05116">
    <property type="entry name" value="S6PP"/>
    <property type="match status" value="1"/>
</dbReference>
<dbReference type="Pfam" id="PF00862">
    <property type="entry name" value="GT-B_Sucrose_synth"/>
    <property type="match status" value="1"/>
</dbReference>
<dbReference type="Proteomes" id="UP000626092">
    <property type="component" value="Unassembled WGS sequence"/>
</dbReference>
<dbReference type="SUPFAM" id="SSF53756">
    <property type="entry name" value="UDP-Glycosyltransferase/glycogen phosphorylase"/>
    <property type="match status" value="2"/>
</dbReference>
<keyword evidence="6" id="KW-0808">Transferase</keyword>
<evidence type="ECO:0000313" key="12">
    <source>
        <dbReference type="EMBL" id="KAF7149636.1"/>
    </source>
</evidence>
<feature type="compositionally biased region" description="Basic and acidic residues" evidence="8">
    <location>
        <begin position="105"/>
        <end position="115"/>
    </location>
</feature>
<comment type="catalytic activity">
    <reaction evidence="7">
        <text>beta-D-fructose 6-phosphate + UDP-alpha-D-glucose = sucrose 6(F)-phosphate + UDP + H(+)</text>
        <dbReference type="Rhea" id="RHEA:22172"/>
        <dbReference type="ChEBI" id="CHEBI:15378"/>
        <dbReference type="ChEBI" id="CHEBI:57634"/>
        <dbReference type="ChEBI" id="CHEBI:57723"/>
        <dbReference type="ChEBI" id="CHEBI:58223"/>
        <dbReference type="ChEBI" id="CHEBI:58885"/>
        <dbReference type="EC" id="2.4.1.14"/>
    </reaction>
</comment>
<dbReference type="InterPro" id="IPR006380">
    <property type="entry name" value="SPP-like_dom"/>
</dbReference>
<evidence type="ECO:0000256" key="4">
    <source>
        <dbReference type="ARBA" id="ARBA00012536"/>
    </source>
</evidence>
<sequence length="1205" mass="133322">MAGNDWINSYLEAILDVGPPLDDPKSSLLLRERGRFSPTRYFVEEVITGFDETDLHRSWVQASAIRDSQERNTRLENMCWRIWNLARKKKQLEGEEAQRTAKWRVERERGRREATADMSEDLSEGEKGDLVGDISTHGGTPRGRMHRIHSVDVMENWANQQKEKKLYIVLHGLIRGENMELGRDSDTGGQVKYVVELARALGAMPGVYRVDLLTRQVAAPDVDWSYGEPTEMLNPLKPENDIQATGESGGAYIVRIPFGPKDKYISKELLWPHIPEFVDGALGHIIQMSKVLGEQIGGGEPVWPVAIHGHYADAGDSAALLSGALNVPMLLTGHSLGRDKLEQLLKQGRQSREEVNATYRIMRRIEAEELSLDASDVVITSTRQEIEEQWRLYDGFDPVLERKLRARIKRNVSCYGRFMPRMVVIPPGMEFHHIVPHDADMEREIEGDEDNPESPDPPVWSEIMRFFSNPRKPMILALARPDPKKNITTLVKAFGECKPLRELANLTLIMGNRDAIDEMSSTNASVLLSILKLIDKYDLYGQVAYPKHHKQHEVADIYRLAAKTKGGPPAARDCQDRRLEGDRQDCRLKGDRCPGDIYLPPAGGPLPGGDLGSPFLVDGLPAADSHLLNPAVVGLPRTFSCFSFLSPGGGLSGPPPTGGPPKADNHPLNRRRRIGGERETRAARASSSIQLSLSRLGSLLLSSFAEQAAAHGLPMVATKNGGPVDINKVLDNGLLVDPHDQQSIADALLKLVSNKQLWVRCRQNGLNNIHLFSWPEHCKTYLSRITGCKPRKPQWQKSDDGFETSESDSPGDSLRDIKDLSLNLKLSLDGEKIEGSGTFDNALDSEENSTDGNSRLVNAVLELSKDAEKNPERAGSIEKADSNMSKSLTLRRRKSIFVIALDFEMNSDFLDAMKVIVGATADNNAGSIGFILSTASSISEIISLLESGGLSPMDFDAFICNSGSELYYPSSNSEGGPSGLPVIPDFDYHSHIGCRWGGEGLRKTLVRWAANINEKKGAEGEQIVEDESGSATHCCAFKLANPEMVPPAKELRKLLRIQGLRCHAIYCQNGTKINVIPVLASRAQALRLVLRRQTSEFYAVRRIYIFITGDDNVLRYLYVRWGVDLSRLVVFVGESGDTDYEELIGGVHKTVILKGVCSGASKLHTNRNYPLEHVVPFDSPNLVESEGCTSSNIKVSLEKLGVLKG</sequence>
<comment type="subunit">
    <text evidence="3">Homodimer or homotetramer.</text>
</comment>
<evidence type="ECO:0000256" key="6">
    <source>
        <dbReference type="ARBA" id="ARBA00022679"/>
    </source>
</evidence>
<dbReference type="InterPro" id="IPR023214">
    <property type="entry name" value="HAD_sf"/>
</dbReference>
<dbReference type="Gene3D" id="3.40.50.1000">
    <property type="entry name" value="HAD superfamily/HAD-like"/>
    <property type="match status" value="1"/>
</dbReference>
<evidence type="ECO:0000313" key="13">
    <source>
        <dbReference type="Proteomes" id="UP000626092"/>
    </source>
</evidence>
<gene>
    <name evidence="12" type="ORF">RHSIM_Rhsim02G0203100</name>
</gene>
<dbReference type="EMBL" id="WJXA01000002">
    <property type="protein sequence ID" value="KAF7149636.1"/>
    <property type="molecule type" value="Genomic_DNA"/>
</dbReference>
<dbReference type="InterPro" id="IPR012819">
    <property type="entry name" value="SPS_pln"/>
</dbReference>
<feature type="region of interest" description="Disordered" evidence="8">
    <location>
        <begin position="105"/>
        <end position="144"/>
    </location>
</feature>
<comment type="pathway">
    <text evidence="1">Glycan biosynthesis; sucrose biosynthesis; sucrose from D-fructose 6-phosphate and UDP-alpha-D-glucose: step 1/2.</text>
</comment>
<dbReference type="InterPro" id="IPR000368">
    <property type="entry name" value="Sucrose_synth_GT-B1"/>
</dbReference>
<evidence type="ECO:0000256" key="3">
    <source>
        <dbReference type="ARBA" id="ARBA00011774"/>
    </source>
</evidence>
<dbReference type="AlphaFoldDB" id="A0A834HKE2"/>
<dbReference type="UniPathway" id="UPA00371">
    <property type="reaction ID" value="UER00545"/>
</dbReference>
<name>A0A834HKE2_RHOSS</name>
<feature type="domain" description="Glycosyl transferase family 1" evidence="9">
    <location>
        <begin position="708"/>
        <end position="765"/>
    </location>
</feature>
<evidence type="ECO:0000256" key="5">
    <source>
        <dbReference type="ARBA" id="ARBA00022676"/>
    </source>
</evidence>
<comment type="caution">
    <text evidence="12">The sequence shown here is derived from an EMBL/GenBank/DDBJ whole genome shotgun (WGS) entry which is preliminary data.</text>
</comment>
<feature type="domain" description="Sucrose synthase first GT-B" evidence="10">
    <location>
        <begin position="169"/>
        <end position="443"/>
    </location>
</feature>
<dbReference type="Pfam" id="PF00534">
    <property type="entry name" value="Glycos_transf_1"/>
    <property type="match status" value="1"/>
</dbReference>
<feature type="region of interest" description="Disordered" evidence="8">
    <location>
        <begin position="790"/>
        <end position="814"/>
    </location>
</feature>
<dbReference type="GO" id="GO:0005986">
    <property type="term" value="P:sucrose biosynthetic process"/>
    <property type="evidence" value="ECO:0007669"/>
    <property type="project" value="UniProtKB-UniPathway"/>
</dbReference>
<dbReference type="CDD" id="cd16419">
    <property type="entry name" value="HAD_SPS"/>
    <property type="match status" value="1"/>
</dbReference>
<comment type="similarity">
    <text evidence="2">Belongs to the glycosyltransferase 1 family.</text>
</comment>
<dbReference type="InterPro" id="IPR001296">
    <property type="entry name" value="Glyco_trans_1"/>
</dbReference>
<evidence type="ECO:0000256" key="8">
    <source>
        <dbReference type="SAM" id="MobiDB-lite"/>
    </source>
</evidence>
<reference evidence="12" key="1">
    <citation type="submission" date="2019-11" db="EMBL/GenBank/DDBJ databases">
        <authorList>
            <person name="Liu Y."/>
            <person name="Hou J."/>
            <person name="Li T.-Q."/>
            <person name="Guan C.-H."/>
            <person name="Wu X."/>
            <person name="Wu H.-Z."/>
            <person name="Ling F."/>
            <person name="Zhang R."/>
            <person name="Shi X.-G."/>
            <person name="Ren J.-P."/>
            <person name="Chen E.-F."/>
            <person name="Sun J.-M."/>
        </authorList>
    </citation>
    <scope>NUCLEOTIDE SEQUENCE</scope>
    <source>
        <strain evidence="12">Adult_tree_wgs_1</strain>
        <tissue evidence="12">Leaves</tissue>
    </source>
</reference>
<dbReference type="InterPro" id="IPR035659">
    <property type="entry name" value="SPS_C"/>
</dbReference>
<dbReference type="PANTHER" id="PTHR46039:SF7">
    <property type="entry name" value="SUCROSE-PHOSPHATE SYNTHASE 2-RELATED"/>
    <property type="match status" value="1"/>
</dbReference>
<evidence type="ECO:0000259" key="10">
    <source>
        <dbReference type="Pfam" id="PF00862"/>
    </source>
</evidence>
<evidence type="ECO:0000256" key="2">
    <source>
        <dbReference type="ARBA" id="ARBA00006530"/>
    </source>
</evidence>
<evidence type="ECO:0000256" key="7">
    <source>
        <dbReference type="ARBA" id="ARBA00047471"/>
    </source>
</evidence>
<dbReference type="InterPro" id="IPR044161">
    <property type="entry name" value="SPS"/>
</dbReference>
<dbReference type="PANTHER" id="PTHR46039">
    <property type="entry name" value="SUCROSE-PHOSPHATE SYNTHASE 3-RELATED"/>
    <property type="match status" value="1"/>
</dbReference>
<evidence type="ECO:0000259" key="11">
    <source>
        <dbReference type="Pfam" id="PF05116"/>
    </source>
</evidence>
<feature type="domain" description="Sucrose phosphatase-like" evidence="11">
    <location>
        <begin position="896"/>
        <end position="1096"/>
    </location>
</feature>
<organism evidence="12 13">
    <name type="scientific">Rhododendron simsii</name>
    <name type="common">Sims's rhododendron</name>
    <dbReference type="NCBI Taxonomy" id="118357"/>
    <lineage>
        <taxon>Eukaryota</taxon>
        <taxon>Viridiplantae</taxon>
        <taxon>Streptophyta</taxon>
        <taxon>Embryophyta</taxon>
        <taxon>Tracheophyta</taxon>
        <taxon>Spermatophyta</taxon>
        <taxon>Magnoliopsida</taxon>
        <taxon>eudicotyledons</taxon>
        <taxon>Gunneridae</taxon>
        <taxon>Pentapetalae</taxon>
        <taxon>asterids</taxon>
        <taxon>Ericales</taxon>
        <taxon>Ericaceae</taxon>
        <taxon>Ericoideae</taxon>
        <taxon>Rhodoreae</taxon>
        <taxon>Rhododendron</taxon>
    </lineage>
</organism>
<proteinExistence type="inferred from homology"/>
<evidence type="ECO:0000256" key="1">
    <source>
        <dbReference type="ARBA" id="ARBA00005027"/>
    </source>
</evidence>
<feature type="region of interest" description="Disordered" evidence="8">
    <location>
        <begin position="650"/>
        <end position="681"/>
    </location>
</feature>
<dbReference type="Gene3D" id="3.90.1070.10">
    <property type="match status" value="1"/>
</dbReference>
<dbReference type="Gene3D" id="3.40.50.2000">
    <property type="entry name" value="Glycogen Phosphorylase B"/>
    <property type="match status" value="4"/>
</dbReference>
<keyword evidence="13" id="KW-1185">Reference proteome</keyword>
<dbReference type="EC" id="2.4.1.14" evidence="4"/>
<dbReference type="GO" id="GO:0046524">
    <property type="term" value="F:sucrose-phosphate synthase activity"/>
    <property type="evidence" value="ECO:0007669"/>
    <property type="project" value="UniProtKB-EC"/>
</dbReference>
<keyword evidence="5" id="KW-0328">Glycosyltransferase</keyword>
<protein>
    <recommendedName>
        <fullName evidence="4">sucrose-phosphate synthase</fullName>
        <ecNumber evidence="4">2.4.1.14</ecNumber>
    </recommendedName>
</protein>
<dbReference type="OrthoDB" id="512920at2759"/>
<accession>A0A834HKE2</accession>
<dbReference type="NCBIfam" id="TIGR02468">
    <property type="entry name" value="sucrsPsyn_pln"/>
    <property type="match status" value="1"/>
</dbReference>
<evidence type="ECO:0000259" key="9">
    <source>
        <dbReference type="Pfam" id="PF00534"/>
    </source>
</evidence>